<evidence type="ECO:0000256" key="2">
    <source>
        <dbReference type="ARBA" id="ARBA00023015"/>
    </source>
</evidence>
<evidence type="ECO:0000256" key="4">
    <source>
        <dbReference type="ARBA" id="ARBA00023163"/>
    </source>
</evidence>
<dbReference type="Gene3D" id="3.30.730.10">
    <property type="entry name" value="AP2/ERF domain"/>
    <property type="match status" value="1"/>
</dbReference>
<sequence>MAPRRRSNMGFIGVRPRAAGHFASEISAGGVRVWLGTFYTKEAAAAHTTLRLGDQVYPRRDPPVAPPRHRRTDANFEAAYAATYEKYLTVVAEWDLKRAAWEEYEDATSRALRTFFQTGERIALPEEEPPRPGPTPVCPSRKLSRPHYARTPPLDVPNGEGCRRTVGQGRLRAGGASLMRSDGSRRHGEEGGRGSLWSSMEAGPAAASAERGRVAALVIDGCAGDGSPAGGGGKAGRRTSVRGDIVTAVAAVGTDVGRRQVMLCRRPPAVGPRLVPVVRAGFDNKELDTLHVWIVSVRSATKETVRGTKN</sequence>
<evidence type="ECO:0000313" key="8">
    <source>
        <dbReference type="EMBL" id="KAK1603194.1"/>
    </source>
</evidence>
<evidence type="ECO:0000256" key="3">
    <source>
        <dbReference type="ARBA" id="ARBA00023125"/>
    </source>
</evidence>
<evidence type="ECO:0000256" key="5">
    <source>
        <dbReference type="ARBA" id="ARBA00023242"/>
    </source>
</evidence>
<dbReference type="Proteomes" id="UP001231189">
    <property type="component" value="Unassembled WGS sequence"/>
</dbReference>
<proteinExistence type="predicted"/>
<evidence type="ECO:0000256" key="1">
    <source>
        <dbReference type="ARBA" id="ARBA00004123"/>
    </source>
</evidence>
<dbReference type="InterPro" id="IPR036955">
    <property type="entry name" value="AP2/ERF_dom_sf"/>
</dbReference>
<dbReference type="GO" id="GO:0003700">
    <property type="term" value="F:DNA-binding transcription factor activity"/>
    <property type="evidence" value="ECO:0007669"/>
    <property type="project" value="InterPro"/>
</dbReference>
<evidence type="ECO:0000313" key="9">
    <source>
        <dbReference type="Proteomes" id="UP001231189"/>
    </source>
</evidence>
<keyword evidence="2" id="KW-0805">Transcription regulation</keyword>
<keyword evidence="5" id="KW-0539">Nucleus</keyword>
<organism evidence="8 9">
    <name type="scientific">Lolium multiflorum</name>
    <name type="common">Italian ryegrass</name>
    <name type="synonym">Lolium perenne subsp. multiflorum</name>
    <dbReference type="NCBI Taxonomy" id="4521"/>
    <lineage>
        <taxon>Eukaryota</taxon>
        <taxon>Viridiplantae</taxon>
        <taxon>Streptophyta</taxon>
        <taxon>Embryophyta</taxon>
        <taxon>Tracheophyta</taxon>
        <taxon>Spermatophyta</taxon>
        <taxon>Magnoliopsida</taxon>
        <taxon>Liliopsida</taxon>
        <taxon>Poales</taxon>
        <taxon>Poaceae</taxon>
        <taxon>BOP clade</taxon>
        <taxon>Pooideae</taxon>
        <taxon>Poodae</taxon>
        <taxon>Poeae</taxon>
        <taxon>Poeae Chloroplast Group 2 (Poeae type)</taxon>
        <taxon>Loliodinae</taxon>
        <taxon>Loliinae</taxon>
        <taxon>Lolium</taxon>
    </lineage>
</organism>
<comment type="caution">
    <text evidence="8">The sequence shown here is derived from an EMBL/GenBank/DDBJ whole genome shotgun (WGS) entry which is preliminary data.</text>
</comment>
<feature type="compositionally biased region" description="Basic and acidic residues" evidence="6">
    <location>
        <begin position="182"/>
        <end position="192"/>
    </location>
</feature>
<evidence type="ECO:0000256" key="6">
    <source>
        <dbReference type="SAM" id="MobiDB-lite"/>
    </source>
</evidence>
<dbReference type="EMBL" id="JAUUTY010000110">
    <property type="protein sequence ID" value="KAK1603194.1"/>
    <property type="molecule type" value="Genomic_DNA"/>
</dbReference>
<accession>A0AAD8QLC5</accession>
<dbReference type="PROSITE" id="PS51032">
    <property type="entry name" value="AP2_ERF"/>
    <property type="match status" value="1"/>
</dbReference>
<gene>
    <name evidence="8" type="ORF">QYE76_016564</name>
</gene>
<reference evidence="8" key="1">
    <citation type="submission" date="2023-07" db="EMBL/GenBank/DDBJ databases">
        <title>A chromosome-level genome assembly of Lolium multiflorum.</title>
        <authorList>
            <person name="Chen Y."/>
            <person name="Copetti D."/>
            <person name="Kolliker R."/>
            <person name="Studer B."/>
        </authorList>
    </citation>
    <scope>NUCLEOTIDE SEQUENCE</scope>
    <source>
        <strain evidence="8">02402/16</strain>
        <tissue evidence="8">Leaf</tissue>
    </source>
</reference>
<dbReference type="SUPFAM" id="SSF54171">
    <property type="entry name" value="DNA-binding domain"/>
    <property type="match status" value="1"/>
</dbReference>
<keyword evidence="9" id="KW-1185">Reference proteome</keyword>
<feature type="domain" description="AP2/ERF" evidence="7">
    <location>
        <begin position="10"/>
        <end position="45"/>
    </location>
</feature>
<keyword evidence="4" id="KW-0804">Transcription</keyword>
<dbReference type="InterPro" id="IPR016177">
    <property type="entry name" value="DNA-bd_dom_sf"/>
</dbReference>
<evidence type="ECO:0000259" key="7">
    <source>
        <dbReference type="PROSITE" id="PS51032"/>
    </source>
</evidence>
<dbReference type="GO" id="GO:0005634">
    <property type="term" value="C:nucleus"/>
    <property type="evidence" value="ECO:0007669"/>
    <property type="project" value="UniProtKB-SubCell"/>
</dbReference>
<feature type="region of interest" description="Disordered" evidence="6">
    <location>
        <begin position="121"/>
        <end position="204"/>
    </location>
</feature>
<dbReference type="AlphaFoldDB" id="A0AAD8QLC5"/>
<dbReference type="InterPro" id="IPR001471">
    <property type="entry name" value="AP2/ERF_dom"/>
</dbReference>
<name>A0AAD8QLC5_LOLMU</name>
<keyword evidence="3" id="KW-0238">DNA-binding</keyword>
<comment type="subcellular location">
    <subcellularLocation>
        <location evidence="1">Nucleus</location>
    </subcellularLocation>
</comment>
<protein>
    <recommendedName>
        <fullName evidence="7">AP2/ERF domain-containing protein</fullName>
    </recommendedName>
</protein>
<dbReference type="GO" id="GO:0003677">
    <property type="term" value="F:DNA binding"/>
    <property type="evidence" value="ECO:0007669"/>
    <property type="project" value="UniProtKB-KW"/>
</dbReference>